<dbReference type="Proteomes" id="UP000224974">
    <property type="component" value="Unassembled WGS sequence"/>
</dbReference>
<dbReference type="PROSITE" id="PS50110">
    <property type="entry name" value="RESPONSE_REGULATORY"/>
    <property type="match status" value="1"/>
</dbReference>
<dbReference type="Gene3D" id="1.10.10.60">
    <property type="entry name" value="Homeodomain-like"/>
    <property type="match status" value="1"/>
</dbReference>
<keyword evidence="6" id="KW-0238">DNA-binding</keyword>
<keyword evidence="2" id="KW-0547">Nucleotide-binding</keyword>
<dbReference type="InterPro" id="IPR009057">
    <property type="entry name" value="Homeodomain-like_sf"/>
</dbReference>
<dbReference type="InterPro" id="IPR003593">
    <property type="entry name" value="AAA+_ATPase"/>
</dbReference>
<evidence type="ECO:0000256" key="6">
    <source>
        <dbReference type="ARBA" id="ARBA00023125"/>
    </source>
</evidence>
<dbReference type="SUPFAM" id="SSF52540">
    <property type="entry name" value="P-loop containing nucleoside triphosphate hydrolases"/>
    <property type="match status" value="1"/>
</dbReference>
<evidence type="ECO:0000256" key="4">
    <source>
        <dbReference type="ARBA" id="ARBA00023012"/>
    </source>
</evidence>
<reference evidence="12" key="1">
    <citation type="submission" date="2017-09" db="EMBL/GenBank/DDBJ databases">
        <title>FDA dAtabase for Regulatory Grade micrObial Sequences (FDA-ARGOS): Supporting development and validation of Infectious Disease Dx tests.</title>
        <authorList>
            <person name="Minogue T."/>
            <person name="Wolcott M."/>
            <person name="Wasieloski L."/>
            <person name="Aguilar W."/>
            <person name="Moore D."/>
            <person name="Tallon L."/>
            <person name="Sadzewicz L."/>
            <person name="Ott S."/>
            <person name="Zhao X."/>
            <person name="Nagaraj S."/>
            <person name="Vavikolanu K."/>
            <person name="Aluvathingal J."/>
            <person name="Nadendla S."/>
            <person name="Sichtig H."/>
        </authorList>
    </citation>
    <scope>NUCLEOTIDE SEQUENCE [LARGE SCALE GENOMIC DNA]</scope>
    <source>
        <strain evidence="12">FDAARGOS_387</strain>
    </source>
</reference>
<dbReference type="FunFam" id="3.40.50.2300:FF:000018">
    <property type="entry name" value="DNA-binding transcriptional regulator NtrC"/>
    <property type="match status" value="1"/>
</dbReference>
<dbReference type="GO" id="GO:0043565">
    <property type="term" value="F:sequence-specific DNA binding"/>
    <property type="evidence" value="ECO:0007669"/>
    <property type="project" value="InterPro"/>
</dbReference>
<feature type="modified residue" description="4-aspartylphosphate" evidence="8">
    <location>
        <position position="54"/>
    </location>
</feature>
<keyword evidence="4" id="KW-0902">Two-component regulatory system</keyword>
<dbReference type="FunFam" id="3.40.50.300:FF:000006">
    <property type="entry name" value="DNA-binding transcriptional regulator NtrC"/>
    <property type="match status" value="1"/>
</dbReference>
<dbReference type="PROSITE" id="PS50045">
    <property type="entry name" value="SIGMA54_INTERACT_4"/>
    <property type="match status" value="1"/>
</dbReference>
<evidence type="ECO:0000259" key="10">
    <source>
        <dbReference type="PROSITE" id="PS50110"/>
    </source>
</evidence>
<evidence type="ECO:0000259" key="9">
    <source>
        <dbReference type="PROSITE" id="PS50045"/>
    </source>
</evidence>
<gene>
    <name evidence="11" type="ORF">CRN84_23730</name>
</gene>
<evidence type="ECO:0000313" key="12">
    <source>
        <dbReference type="Proteomes" id="UP000224974"/>
    </source>
</evidence>
<keyword evidence="12" id="KW-1185">Reference proteome</keyword>
<dbReference type="GO" id="GO:0000160">
    <property type="term" value="P:phosphorelay signal transduction system"/>
    <property type="evidence" value="ECO:0007669"/>
    <property type="project" value="UniProtKB-KW"/>
</dbReference>
<dbReference type="PANTHER" id="PTHR32071:SF57">
    <property type="entry name" value="C4-DICARBOXYLATE TRANSPORT TRANSCRIPTIONAL REGULATORY PROTEIN DCTD"/>
    <property type="match status" value="1"/>
</dbReference>
<keyword evidence="7" id="KW-0804">Transcription</keyword>
<dbReference type="OrthoDB" id="9804019at2"/>
<dbReference type="SUPFAM" id="SSF46689">
    <property type="entry name" value="Homeodomain-like"/>
    <property type="match status" value="1"/>
</dbReference>
<dbReference type="InterPro" id="IPR058031">
    <property type="entry name" value="AAA_lid_NorR"/>
</dbReference>
<evidence type="ECO:0000256" key="2">
    <source>
        <dbReference type="ARBA" id="ARBA00022741"/>
    </source>
</evidence>
<evidence type="ECO:0000256" key="5">
    <source>
        <dbReference type="ARBA" id="ARBA00023015"/>
    </source>
</evidence>
<dbReference type="InterPro" id="IPR025943">
    <property type="entry name" value="Sigma_54_int_dom_ATP-bd_2"/>
</dbReference>
<proteinExistence type="predicted"/>
<dbReference type="SMART" id="SM00382">
    <property type="entry name" value="AAA"/>
    <property type="match status" value="1"/>
</dbReference>
<dbReference type="CDD" id="cd00009">
    <property type="entry name" value="AAA"/>
    <property type="match status" value="1"/>
</dbReference>
<dbReference type="Pfam" id="PF00072">
    <property type="entry name" value="Response_reg"/>
    <property type="match status" value="1"/>
</dbReference>
<keyword evidence="1 8" id="KW-0597">Phosphoprotein</keyword>
<dbReference type="Pfam" id="PF25601">
    <property type="entry name" value="AAA_lid_14"/>
    <property type="match status" value="1"/>
</dbReference>
<dbReference type="InterPro" id="IPR002197">
    <property type="entry name" value="HTH_Fis"/>
</dbReference>
<dbReference type="InterPro" id="IPR001789">
    <property type="entry name" value="Sig_transdc_resp-reg_receiver"/>
</dbReference>
<dbReference type="InterPro" id="IPR002078">
    <property type="entry name" value="Sigma_54_int"/>
</dbReference>
<dbReference type="PANTHER" id="PTHR32071">
    <property type="entry name" value="TRANSCRIPTIONAL REGULATORY PROTEIN"/>
    <property type="match status" value="1"/>
</dbReference>
<dbReference type="InterPro" id="IPR027417">
    <property type="entry name" value="P-loop_NTPase"/>
</dbReference>
<keyword evidence="3" id="KW-0067">ATP-binding</keyword>
<dbReference type="Gene3D" id="3.40.50.2300">
    <property type="match status" value="1"/>
</dbReference>
<dbReference type="SMART" id="SM00448">
    <property type="entry name" value="REC"/>
    <property type="match status" value="1"/>
</dbReference>
<dbReference type="InterPro" id="IPR011006">
    <property type="entry name" value="CheY-like_superfamily"/>
</dbReference>
<dbReference type="Gene3D" id="3.40.50.300">
    <property type="entry name" value="P-loop containing nucleotide triphosphate hydrolases"/>
    <property type="match status" value="1"/>
</dbReference>
<dbReference type="RefSeq" id="WP_036015667.1">
    <property type="nucleotide sequence ID" value="NZ_CAADJA010000002.1"/>
</dbReference>
<evidence type="ECO:0000256" key="8">
    <source>
        <dbReference type="PROSITE-ProRule" id="PRU00169"/>
    </source>
</evidence>
<dbReference type="EMBL" id="PDDX01000001">
    <property type="protein sequence ID" value="PHI32114.1"/>
    <property type="molecule type" value="Genomic_DNA"/>
</dbReference>
<dbReference type="SUPFAM" id="SSF52172">
    <property type="entry name" value="CheY-like"/>
    <property type="match status" value="1"/>
</dbReference>
<dbReference type="Pfam" id="PF02954">
    <property type="entry name" value="HTH_8"/>
    <property type="match status" value="1"/>
</dbReference>
<dbReference type="Pfam" id="PF00158">
    <property type="entry name" value="Sigma54_activat"/>
    <property type="match status" value="1"/>
</dbReference>
<dbReference type="AlphaFoldDB" id="A0A2C6DTF6"/>
<dbReference type="STRING" id="1111728.GCA_000427805_01286"/>
<name>A0A2C6DTF6_9GAMM</name>
<keyword evidence="5" id="KW-0805">Transcription regulation</keyword>
<dbReference type="PRINTS" id="PR01590">
    <property type="entry name" value="HTHFIS"/>
</dbReference>
<dbReference type="GO" id="GO:0006355">
    <property type="term" value="P:regulation of DNA-templated transcription"/>
    <property type="evidence" value="ECO:0007669"/>
    <property type="project" value="InterPro"/>
</dbReference>
<feature type="domain" description="Response regulatory" evidence="10">
    <location>
        <begin position="5"/>
        <end position="119"/>
    </location>
</feature>
<evidence type="ECO:0000256" key="7">
    <source>
        <dbReference type="ARBA" id="ARBA00023163"/>
    </source>
</evidence>
<feature type="domain" description="Sigma-54 factor interaction" evidence="9">
    <location>
        <begin position="146"/>
        <end position="375"/>
    </location>
</feature>
<dbReference type="PROSITE" id="PS00676">
    <property type="entry name" value="SIGMA54_INTERACT_2"/>
    <property type="match status" value="1"/>
</dbReference>
<dbReference type="InterPro" id="IPR025944">
    <property type="entry name" value="Sigma_54_int_dom_CS"/>
</dbReference>
<dbReference type="Gene3D" id="1.10.8.60">
    <property type="match status" value="1"/>
</dbReference>
<evidence type="ECO:0000256" key="1">
    <source>
        <dbReference type="ARBA" id="ARBA00022553"/>
    </source>
</evidence>
<evidence type="ECO:0000313" key="11">
    <source>
        <dbReference type="EMBL" id="PHI32114.1"/>
    </source>
</evidence>
<organism evidence="11 12">
    <name type="scientific">Budvicia aquatica</name>
    <dbReference type="NCBI Taxonomy" id="82979"/>
    <lineage>
        <taxon>Bacteria</taxon>
        <taxon>Pseudomonadati</taxon>
        <taxon>Pseudomonadota</taxon>
        <taxon>Gammaproteobacteria</taxon>
        <taxon>Enterobacterales</taxon>
        <taxon>Budviciaceae</taxon>
        <taxon>Budvicia</taxon>
    </lineage>
</organism>
<dbReference type="PROSITE" id="PS00688">
    <property type="entry name" value="SIGMA54_INTERACT_3"/>
    <property type="match status" value="1"/>
</dbReference>
<dbReference type="GO" id="GO:0005524">
    <property type="term" value="F:ATP binding"/>
    <property type="evidence" value="ECO:0007669"/>
    <property type="project" value="UniProtKB-KW"/>
</dbReference>
<protein>
    <submittedName>
        <fullName evidence="11">Sigma-54-dependent Fis family transcriptional regulator</fullName>
    </submittedName>
</protein>
<sequence length="459" mass="51382">MMNIEIIIVDDDPCMSESLAEMLGIAGFSCREFNRPQEALDYIATHSSCIVLSDIRMPDIDGLQLLAAVQQLDNQLPVILMSGHADIPLAIQAMKEGAQDFLEKPINSEQLFRQTELALNRRQAYLQMNSQSQPASAHAEYMTQKIIGRSPAIQYLRQQAMVLAQAQVDTLIYGETGSGKDVVADAIHHSGPRADKPFIAINCGAMPENLLESELFGHEAGSFTGAQKRHIGKIEAANGGTLFLDEIESMPLVAQVRLLRVLQTRTIERVGSHQLIPVNIHVLAASKMDLVTLSHQGRFRSDLLYRLNVANLHIPPLRERENDILLLFEFFCQQAALQYQRETPTLKISQQNKLLSYLWPGNIRELKNVANRYVLGIPGDGINLNEEIPAPVVDIADLEHHLDTYEKKILISTLEICAGELNDVATHLNLTRKTLYRKMKKHGLNKRIFRSLGRTIMSS</sequence>
<evidence type="ECO:0000256" key="3">
    <source>
        <dbReference type="ARBA" id="ARBA00022840"/>
    </source>
</evidence>
<comment type="caution">
    <text evidence="11">The sequence shown here is derived from an EMBL/GenBank/DDBJ whole genome shotgun (WGS) entry which is preliminary data.</text>
</comment>
<accession>A0A2C6DTF6</accession>